<evidence type="ECO:0000256" key="5">
    <source>
        <dbReference type="ARBA" id="ARBA00023049"/>
    </source>
</evidence>
<dbReference type="RefSeq" id="WP_013445106.1">
    <property type="nucleotide sequence ID" value="NC_014734.1"/>
</dbReference>
<keyword evidence="5" id="KW-0482">Metalloprotease</keyword>
<evidence type="ECO:0000313" key="8">
    <source>
        <dbReference type="Proteomes" id="UP000008718"/>
    </source>
</evidence>
<dbReference type="Gene3D" id="3.40.140.10">
    <property type="entry name" value="Cytidine Deaminase, domain 2"/>
    <property type="match status" value="1"/>
</dbReference>
<dbReference type="KEGG" id="ppn:Palpr_1594"/>
<dbReference type="InterPro" id="IPR000555">
    <property type="entry name" value="JAMM/MPN+_dom"/>
</dbReference>
<dbReference type="PANTHER" id="PTHR34858">
    <property type="entry name" value="CYSO-CYSTEINE PEPTIDASE"/>
    <property type="match status" value="1"/>
</dbReference>
<keyword evidence="8" id="KW-1185">Reference proteome</keyword>
<evidence type="ECO:0000256" key="3">
    <source>
        <dbReference type="ARBA" id="ARBA00022801"/>
    </source>
</evidence>
<dbReference type="SUPFAM" id="SSF102712">
    <property type="entry name" value="JAB1/MPN domain"/>
    <property type="match status" value="1"/>
</dbReference>
<dbReference type="GO" id="GO:0006508">
    <property type="term" value="P:proteolysis"/>
    <property type="evidence" value="ECO:0007669"/>
    <property type="project" value="UniProtKB-KW"/>
</dbReference>
<dbReference type="HOGENOM" id="CLU_116765_1_1_10"/>
<feature type="domain" description="MPN" evidence="6">
    <location>
        <begin position="2"/>
        <end position="131"/>
    </location>
</feature>
<evidence type="ECO:0000256" key="1">
    <source>
        <dbReference type="ARBA" id="ARBA00022670"/>
    </source>
</evidence>
<reference key="1">
    <citation type="submission" date="2010-11" db="EMBL/GenBank/DDBJ databases">
        <title>The complete genome of Paludibacter propionicigenes DSM 17365.</title>
        <authorList>
            <consortium name="US DOE Joint Genome Institute (JGI-PGF)"/>
            <person name="Lucas S."/>
            <person name="Copeland A."/>
            <person name="Lapidus A."/>
            <person name="Bruce D."/>
            <person name="Goodwin L."/>
            <person name="Pitluck S."/>
            <person name="Kyrpides N."/>
            <person name="Mavromatis K."/>
            <person name="Ivanova N."/>
            <person name="Munk A.C."/>
            <person name="Brettin T."/>
            <person name="Detter J.C."/>
            <person name="Han C."/>
            <person name="Tapia R."/>
            <person name="Land M."/>
            <person name="Hauser L."/>
            <person name="Markowitz V."/>
            <person name="Cheng J.-F."/>
            <person name="Hugenholtz P."/>
            <person name="Woyke T."/>
            <person name="Wu D."/>
            <person name="Gronow S."/>
            <person name="Wellnitz S."/>
            <person name="Brambilla E."/>
            <person name="Klenk H.-P."/>
            <person name="Eisen J.A."/>
        </authorList>
    </citation>
    <scope>NUCLEOTIDE SEQUENCE</scope>
    <source>
        <strain>WB4</strain>
    </source>
</reference>
<dbReference type="EMBL" id="CP002345">
    <property type="protein sequence ID" value="ADQ79737.1"/>
    <property type="molecule type" value="Genomic_DNA"/>
</dbReference>
<dbReference type="PANTHER" id="PTHR34858:SF1">
    <property type="entry name" value="CYSO-CYSTEINE PEPTIDASE"/>
    <property type="match status" value="1"/>
</dbReference>
<dbReference type="InterPro" id="IPR051929">
    <property type="entry name" value="VirAsm_ModProt"/>
</dbReference>
<protein>
    <submittedName>
        <fullName evidence="7">Mov34/MPN/PAD-1 family protein</fullName>
    </submittedName>
</protein>
<keyword evidence="2" id="KW-0479">Metal-binding</keyword>
<dbReference type="GO" id="GO:0008270">
    <property type="term" value="F:zinc ion binding"/>
    <property type="evidence" value="ECO:0007669"/>
    <property type="project" value="TreeGrafter"/>
</dbReference>
<dbReference type="OrthoDB" id="9802958at2"/>
<keyword evidence="1" id="KW-0645">Protease</keyword>
<keyword evidence="4" id="KW-0862">Zinc</keyword>
<organism evidence="7 8">
    <name type="scientific">Paludibacter propionicigenes (strain DSM 17365 / JCM 13257 / WB4)</name>
    <dbReference type="NCBI Taxonomy" id="694427"/>
    <lineage>
        <taxon>Bacteria</taxon>
        <taxon>Pseudomonadati</taxon>
        <taxon>Bacteroidota</taxon>
        <taxon>Bacteroidia</taxon>
        <taxon>Bacteroidales</taxon>
        <taxon>Paludibacteraceae</taxon>
        <taxon>Paludibacter</taxon>
    </lineage>
</organism>
<dbReference type="eggNOG" id="COG1310">
    <property type="taxonomic scope" value="Bacteria"/>
</dbReference>
<dbReference type="FunFam" id="3.40.140.10:FF:000085">
    <property type="entry name" value="Mov34/MPN/PAD-1 family protein"/>
    <property type="match status" value="1"/>
</dbReference>
<dbReference type="GO" id="GO:0008235">
    <property type="term" value="F:metalloexopeptidase activity"/>
    <property type="evidence" value="ECO:0007669"/>
    <property type="project" value="TreeGrafter"/>
</dbReference>
<evidence type="ECO:0000259" key="6">
    <source>
        <dbReference type="PROSITE" id="PS50249"/>
    </source>
</evidence>
<evidence type="ECO:0000256" key="2">
    <source>
        <dbReference type="ARBA" id="ARBA00022723"/>
    </source>
</evidence>
<reference evidence="7 8" key="2">
    <citation type="journal article" date="2011" name="Stand. Genomic Sci.">
        <title>Complete genome sequence of Paludibacter propionicigenes type strain (WB4).</title>
        <authorList>
            <person name="Gronow S."/>
            <person name="Munk C."/>
            <person name="Lapidus A."/>
            <person name="Nolan M."/>
            <person name="Lucas S."/>
            <person name="Hammon N."/>
            <person name="Deshpande S."/>
            <person name="Cheng J.F."/>
            <person name="Tapia R."/>
            <person name="Han C."/>
            <person name="Goodwin L."/>
            <person name="Pitluck S."/>
            <person name="Liolios K."/>
            <person name="Ivanova N."/>
            <person name="Mavromatis K."/>
            <person name="Mikhailova N."/>
            <person name="Pati A."/>
            <person name="Chen A."/>
            <person name="Palaniappan K."/>
            <person name="Land M."/>
            <person name="Hauser L."/>
            <person name="Chang Y.J."/>
            <person name="Jeffries C.D."/>
            <person name="Brambilla E."/>
            <person name="Rohde M."/>
            <person name="Goker M."/>
            <person name="Detter J.C."/>
            <person name="Woyke T."/>
            <person name="Bristow J."/>
            <person name="Eisen J.A."/>
            <person name="Markowitz V."/>
            <person name="Hugenholtz P."/>
            <person name="Kyrpides N.C."/>
            <person name="Klenk H.P."/>
        </authorList>
    </citation>
    <scope>NUCLEOTIDE SEQUENCE [LARGE SCALE GENOMIC DNA]</scope>
    <source>
        <strain evidence="8">DSM 17365 / JCM 13257 / WB4</strain>
    </source>
</reference>
<dbReference type="AlphaFoldDB" id="E4T4U3"/>
<dbReference type="Pfam" id="PF14464">
    <property type="entry name" value="Prok-JAB"/>
    <property type="match status" value="1"/>
</dbReference>
<accession>E4T4U3</accession>
<evidence type="ECO:0000313" key="7">
    <source>
        <dbReference type="EMBL" id="ADQ79737.1"/>
    </source>
</evidence>
<keyword evidence="3" id="KW-0378">Hydrolase</keyword>
<dbReference type="SMART" id="SM00232">
    <property type="entry name" value="JAB_MPN"/>
    <property type="match status" value="1"/>
</dbReference>
<dbReference type="InterPro" id="IPR028090">
    <property type="entry name" value="JAB_dom_prok"/>
</dbReference>
<evidence type="ECO:0000256" key="4">
    <source>
        <dbReference type="ARBA" id="ARBA00022833"/>
    </source>
</evidence>
<dbReference type="STRING" id="694427.Palpr_1594"/>
<dbReference type="PROSITE" id="PS50249">
    <property type="entry name" value="MPN"/>
    <property type="match status" value="1"/>
</dbReference>
<dbReference type="InterPro" id="IPR037518">
    <property type="entry name" value="MPN"/>
</dbReference>
<dbReference type="Proteomes" id="UP000008718">
    <property type="component" value="Chromosome"/>
</dbReference>
<dbReference type="CDD" id="cd08070">
    <property type="entry name" value="MPN_like"/>
    <property type="match status" value="1"/>
</dbReference>
<name>E4T4U3_PALPW</name>
<gene>
    <name evidence="7" type="ordered locus">Palpr_1594</name>
</gene>
<proteinExistence type="predicted"/>
<sequence length="131" mass="14425">MIRIPAYIVNGIIAQAINELPNEACGLLVGSGSDVLKQYPLTNIDHSPEHFSFDPAEQFQVLRSARADELEIIANYHSHPETPSRPSEEDIRLAYDPNILYLIVSLAAEVPVLKAFNIQNGVSTEVAIEVT</sequence>